<keyword evidence="8" id="KW-0624">Polysaccharide degradation</keyword>
<dbReference type="KEGG" id="gai:IMCC3135_14705"/>
<dbReference type="GO" id="GO:0030245">
    <property type="term" value="P:cellulose catabolic process"/>
    <property type="evidence" value="ECO:0007669"/>
    <property type="project" value="UniProtKB-KW"/>
</dbReference>
<evidence type="ECO:0000256" key="5">
    <source>
        <dbReference type="ARBA" id="ARBA00023001"/>
    </source>
</evidence>
<feature type="binding site" evidence="10">
    <location>
        <begin position="415"/>
        <end position="416"/>
    </location>
    <ligand>
        <name>substrate</name>
    </ligand>
</feature>
<feature type="active site" description="Proton donor" evidence="9">
    <location>
        <position position="174"/>
    </location>
</feature>
<proteinExistence type="inferred from homology"/>
<evidence type="ECO:0000256" key="7">
    <source>
        <dbReference type="ARBA" id="ARBA00023295"/>
    </source>
</evidence>
<comment type="catalytic activity">
    <reaction evidence="1 12">
        <text>Hydrolysis of terminal, non-reducing beta-D-glucosyl residues with release of beta-D-glucose.</text>
        <dbReference type="EC" id="3.2.1.21"/>
    </reaction>
</comment>
<comment type="similarity">
    <text evidence="2 12">Belongs to the glycosyl hydrolase 1 family.</text>
</comment>
<dbReference type="EC" id="3.2.1.21" evidence="3 12"/>
<feature type="binding site" evidence="10">
    <location>
        <position position="129"/>
    </location>
    <ligand>
        <name>substrate</name>
    </ligand>
</feature>
<feature type="binding site" evidence="10">
    <location>
        <position position="28"/>
    </location>
    <ligand>
        <name>substrate</name>
    </ligand>
</feature>
<dbReference type="GO" id="GO:0008422">
    <property type="term" value="F:beta-glucosidase activity"/>
    <property type="evidence" value="ECO:0007669"/>
    <property type="project" value="UniProtKB-EC"/>
</dbReference>
<dbReference type="Proteomes" id="UP000250079">
    <property type="component" value="Chromosome"/>
</dbReference>
<dbReference type="AlphaFoldDB" id="A0A2Z2NNN7"/>
<feature type="binding site" evidence="10">
    <location>
        <position position="408"/>
    </location>
    <ligand>
        <name>substrate</name>
    </ligand>
</feature>
<dbReference type="SUPFAM" id="SSF51445">
    <property type="entry name" value="(Trans)glycosidases"/>
    <property type="match status" value="1"/>
</dbReference>
<dbReference type="InterPro" id="IPR017853">
    <property type="entry name" value="GH"/>
</dbReference>
<evidence type="ECO:0000256" key="1">
    <source>
        <dbReference type="ARBA" id="ARBA00000448"/>
    </source>
</evidence>
<feature type="binding site" evidence="10">
    <location>
        <position position="302"/>
    </location>
    <ligand>
        <name>substrate</name>
    </ligand>
</feature>
<sequence>MTIENEQTLEDLRFPEEFIFGVATAAYQIEGAVLEDGRGTSIWDTFSHTPGRVLNGDTGDVACDHYHRWKSDLDLMVELGVDAYRFSISWPRLYPQGGGQLNQRGLSFYDRLIDGCLERGLQAYPTLYHWDLPQALADKGGWSNRSTADAFARYAEKIMDKFGDRISAVSTFNEPWCSSILSHLLGIHAPGEKNLDAALAVLHGQHRAHGLAVQAMRASRSSVPLGIVLNLQSLYPATDTDRDQEATQRHETFHNGMFLDPLFKGEYPEDAMRHLGDRMPDGWHDDLATIAQPLDYWGLNYYTPFHIADASSPQADYPATVQIDKPDVPRTDIGWEVDGSTFYDLLVDINARYTLPPCYITENGAAYNHDIVKGVIADQPRIDYLHQHLEGLLAAMRDGVDVRGYFAWSLMDNFEWAEGYDMRFGLIHVDYATQERTFKQSALWYQSLLQQHRG</sequence>
<organism evidence="13 14">
    <name type="scientific">Granulosicoccus antarcticus IMCC3135</name>
    <dbReference type="NCBI Taxonomy" id="1192854"/>
    <lineage>
        <taxon>Bacteria</taxon>
        <taxon>Pseudomonadati</taxon>
        <taxon>Pseudomonadota</taxon>
        <taxon>Gammaproteobacteria</taxon>
        <taxon>Chromatiales</taxon>
        <taxon>Granulosicoccaceae</taxon>
        <taxon>Granulosicoccus</taxon>
    </lineage>
</organism>
<feature type="active site" description="Nucleophile" evidence="9 11">
    <location>
        <position position="362"/>
    </location>
</feature>
<keyword evidence="4 12" id="KW-0378">Hydrolase</keyword>
<dbReference type="Pfam" id="PF00232">
    <property type="entry name" value="Glyco_hydro_1"/>
    <property type="match status" value="1"/>
</dbReference>
<accession>A0A2Z2NNN7</accession>
<dbReference type="OrthoDB" id="9765195at2"/>
<evidence type="ECO:0000256" key="3">
    <source>
        <dbReference type="ARBA" id="ARBA00012744"/>
    </source>
</evidence>
<dbReference type="PANTHER" id="PTHR10353:SF36">
    <property type="entry name" value="LP05116P"/>
    <property type="match status" value="1"/>
</dbReference>
<feature type="binding site" evidence="10">
    <location>
        <position position="173"/>
    </location>
    <ligand>
        <name>substrate</name>
    </ligand>
</feature>
<keyword evidence="5" id="KW-0136">Cellulose degradation</keyword>
<dbReference type="Gene3D" id="3.20.20.80">
    <property type="entry name" value="Glycosidases"/>
    <property type="match status" value="1"/>
</dbReference>
<dbReference type="RefSeq" id="WP_088921858.1">
    <property type="nucleotide sequence ID" value="NZ_CP018632.1"/>
</dbReference>
<evidence type="ECO:0000256" key="10">
    <source>
        <dbReference type="PIRSR" id="PIRSR617736-2"/>
    </source>
</evidence>
<evidence type="ECO:0000256" key="2">
    <source>
        <dbReference type="ARBA" id="ARBA00010838"/>
    </source>
</evidence>
<protein>
    <recommendedName>
        <fullName evidence="3 12">Beta-glucosidase</fullName>
        <ecNumber evidence="3 12">3.2.1.21</ecNumber>
    </recommendedName>
</protein>
<evidence type="ECO:0000313" key="13">
    <source>
        <dbReference type="EMBL" id="ASJ73026.1"/>
    </source>
</evidence>
<evidence type="ECO:0000256" key="11">
    <source>
        <dbReference type="PROSITE-ProRule" id="PRU10055"/>
    </source>
</evidence>
<dbReference type="EMBL" id="CP018632">
    <property type="protein sequence ID" value="ASJ73026.1"/>
    <property type="molecule type" value="Genomic_DNA"/>
</dbReference>
<keyword evidence="6" id="KW-0119">Carbohydrate metabolism</keyword>
<dbReference type="InterPro" id="IPR001360">
    <property type="entry name" value="Glyco_hydro_1"/>
</dbReference>
<evidence type="ECO:0000256" key="12">
    <source>
        <dbReference type="RuleBase" id="RU361175"/>
    </source>
</evidence>
<gene>
    <name evidence="13" type="primary">bglA</name>
    <name evidence="13" type="ORF">IMCC3135_14705</name>
</gene>
<dbReference type="InterPro" id="IPR033132">
    <property type="entry name" value="GH_1_N_CS"/>
</dbReference>
<dbReference type="PROSITE" id="PS00653">
    <property type="entry name" value="GLYCOSYL_HYDROL_F1_2"/>
    <property type="match status" value="1"/>
</dbReference>
<evidence type="ECO:0000256" key="9">
    <source>
        <dbReference type="PIRSR" id="PIRSR617736-1"/>
    </source>
</evidence>
<dbReference type="InterPro" id="IPR017736">
    <property type="entry name" value="Glyco_hydro_1_beta-glucosidase"/>
</dbReference>
<keyword evidence="7 12" id="KW-0326">Glycosidase</keyword>
<reference evidence="13 14" key="1">
    <citation type="submission" date="2016-12" db="EMBL/GenBank/DDBJ databases">
        <authorList>
            <person name="Song W.-J."/>
            <person name="Kurnit D.M."/>
        </authorList>
    </citation>
    <scope>NUCLEOTIDE SEQUENCE [LARGE SCALE GENOMIC DNA]</scope>
    <source>
        <strain evidence="13 14">IMCC3135</strain>
    </source>
</reference>
<dbReference type="FunFam" id="3.20.20.80:FF:000004">
    <property type="entry name" value="Beta-glucosidase 6-phospho-beta-glucosidase"/>
    <property type="match status" value="1"/>
</dbReference>
<dbReference type="PRINTS" id="PR00131">
    <property type="entry name" value="GLHYDRLASE1"/>
</dbReference>
<evidence type="ECO:0000256" key="4">
    <source>
        <dbReference type="ARBA" id="ARBA00022801"/>
    </source>
</evidence>
<evidence type="ECO:0000313" key="14">
    <source>
        <dbReference type="Proteomes" id="UP000250079"/>
    </source>
</evidence>
<name>A0A2Z2NNN7_9GAMM</name>
<evidence type="ECO:0000256" key="8">
    <source>
        <dbReference type="ARBA" id="ARBA00023326"/>
    </source>
</evidence>
<dbReference type="InterPro" id="IPR018120">
    <property type="entry name" value="Glyco_hydro_1_AS"/>
</dbReference>
<keyword evidence="14" id="KW-1185">Reference proteome</keyword>
<evidence type="ECO:0000256" key="6">
    <source>
        <dbReference type="ARBA" id="ARBA00023277"/>
    </source>
</evidence>
<dbReference type="PANTHER" id="PTHR10353">
    <property type="entry name" value="GLYCOSYL HYDROLASE"/>
    <property type="match status" value="1"/>
</dbReference>
<dbReference type="NCBIfam" id="TIGR03356">
    <property type="entry name" value="BGL"/>
    <property type="match status" value="1"/>
</dbReference>
<dbReference type="PROSITE" id="PS00572">
    <property type="entry name" value="GLYCOSYL_HYDROL_F1_1"/>
    <property type="match status" value="1"/>
</dbReference>